<accession>A0ABS8WZR9</accession>
<proteinExistence type="predicted"/>
<organism evidence="1 2">
    <name type="scientific">Legionella resiliens</name>
    <dbReference type="NCBI Taxonomy" id="2905958"/>
    <lineage>
        <taxon>Bacteria</taxon>
        <taxon>Pseudomonadati</taxon>
        <taxon>Pseudomonadota</taxon>
        <taxon>Gammaproteobacteria</taxon>
        <taxon>Legionellales</taxon>
        <taxon>Legionellaceae</taxon>
        <taxon>Legionella</taxon>
    </lineage>
</organism>
<dbReference type="Proteomes" id="UP001320170">
    <property type="component" value="Unassembled WGS sequence"/>
</dbReference>
<evidence type="ECO:0000313" key="2">
    <source>
        <dbReference type="Proteomes" id="UP001320170"/>
    </source>
</evidence>
<protein>
    <submittedName>
        <fullName evidence="1">Uncharacterized protein</fullName>
    </submittedName>
</protein>
<dbReference type="RefSeq" id="WP_232890626.1">
    <property type="nucleotide sequence ID" value="NZ_JAJSPM010000005.1"/>
</dbReference>
<sequence>MGIKVTIKLDNAKIRIYLESNDATINEIENYLKKQGYKNIDECMNVEAKTREKKPSGYSLASYSMAYNTNGTESNKKLTIESWFKIAKHFTDETLATAIENLVMPVLPPVNEEIVLPKPNMKVSDLKSRHYITAFEQDNTLLDDVLKLVQHFESVVLDVRKQAGLEHDTIPSDVDVAFDHISPAIHAKGLAVFGLMPKPSNFPSSLPMSSYTFSLSNKY</sequence>
<comment type="caution">
    <text evidence="1">The sequence shown here is derived from an EMBL/GenBank/DDBJ whole genome shotgun (WGS) entry which is preliminary data.</text>
</comment>
<dbReference type="EMBL" id="JAJTND010000004">
    <property type="protein sequence ID" value="MCE3531985.1"/>
    <property type="molecule type" value="Genomic_DNA"/>
</dbReference>
<gene>
    <name evidence="1" type="ORF">LXO92_06320</name>
</gene>
<keyword evidence="2" id="KW-1185">Reference proteome</keyword>
<evidence type="ECO:0000313" key="1">
    <source>
        <dbReference type="EMBL" id="MCE3531985.1"/>
    </source>
</evidence>
<name>A0ABS8WZR9_9GAMM</name>
<reference evidence="1 2" key="1">
    <citation type="journal article" date="2024" name="Pathogens">
        <title>Characterization of a Novel Species of Legionella Isolated from a Healthcare Facility: Legionella resiliens sp. nov.</title>
        <authorList>
            <person name="Cristino S."/>
            <person name="Pascale M.R."/>
            <person name="Marino F."/>
            <person name="Derelitto C."/>
            <person name="Salaris S."/>
            <person name="Orsini M."/>
            <person name="Squarzoni S."/>
            <person name="Grottola A."/>
            <person name="Girolamini L."/>
        </authorList>
    </citation>
    <scope>NUCLEOTIDE SEQUENCE [LARGE SCALE GENOMIC DNA]</scope>
    <source>
        <strain evidence="1 2">8cVS16</strain>
    </source>
</reference>